<feature type="domain" description="M23ase beta-sheet core" evidence="1">
    <location>
        <begin position="80"/>
        <end position="147"/>
    </location>
</feature>
<proteinExistence type="predicted"/>
<dbReference type="GO" id="GO:0004222">
    <property type="term" value="F:metalloendopeptidase activity"/>
    <property type="evidence" value="ECO:0007669"/>
    <property type="project" value="TreeGrafter"/>
</dbReference>
<comment type="caution">
    <text evidence="2">The sequence shown here is derived from an EMBL/GenBank/DDBJ whole genome shotgun (WGS) entry which is preliminary data.</text>
</comment>
<dbReference type="Gene3D" id="2.70.70.10">
    <property type="entry name" value="Glucose Permease (Domain IIA)"/>
    <property type="match status" value="1"/>
</dbReference>
<dbReference type="Proteomes" id="UP000478208">
    <property type="component" value="Unassembled WGS sequence"/>
</dbReference>
<dbReference type="AlphaFoldDB" id="A0A6L6U5E8"/>
<dbReference type="EMBL" id="WOWS01000001">
    <property type="protein sequence ID" value="MUU77425.1"/>
    <property type="molecule type" value="Genomic_DNA"/>
</dbReference>
<dbReference type="PANTHER" id="PTHR21666">
    <property type="entry name" value="PEPTIDASE-RELATED"/>
    <property type="match status" value="1"/>
</dbReference>
<dbReference type="CDD" id="cd12797">
    <property type="entry name" value="M23_peptidase"/>
    <property type="match status" value="1"/>
</dbReference>
<reference evidence="2 3" key="1">
    <citation type="submission" date="2019-12" db="EMBL/GenBank/DDBJ databases">
        <authorList>
            <person name="Li J."/>
        </authorList>
    </citation>
    <scope>NUCLEOTIDE SEQUENCE [LARGE SCALE GENOMIC DNA]</scope>
    <source>
        <strain evidence="2 3">HL2-2</strain>
    </source>
</reference>
<accession>A0A6L6U5E8</accession>
<gene>
    <name evidence="2" type="ORF">GN138_03120</name>
</gene>
<dbReference type="InterPro" id="IPR016047">
    <property type="entry name" value="M23ase_b-sheet_dom"/>
</dbReference>
<evidence type="ECO:0000313" key="2">
    <source>
        <dbReference type="EMBL" id="MUU77425.1"/>
    </source>
</evidence>
<dbReference type="Pfam" id="PF01551">
    <property type="entry name" value="Peptidase_M23"/>
    <property type="match status" value="1"/>
</dbReference>
<dbReference type="SUPFAM" id="SSF51261">
    <property type="entry name" value="Duplicated hybrid motif"/>
    <property type="match status" value="1"/>
</dbReference>
<keyword evidence="3" id="KW-1185">Reference proteome</keyword>
<organism evidence="2 3">
    <name type="scientific">Winogradskyella endarachnes</name>
    <dbReference type="NCBI Taxonomy" id="2681965"/>
    <lineage>
        <taxon>Bacteria</taxon>
        <taxon>Pseudomonadati</taxon>
        <taxon>Bacteroidota</taxon>
        <taxon>Flavobacteriia</taxon>
        <taxon>Flavobacteriales</taxon>
        <taxon>Flavobacteriaceae</taxon>
        <taxon>Winogradskyella</taxon>
    </lineage>
</organism>
<dbReference type="PANTHER" id="PTHR21666:SF270">
    <property type="entry name" value="MUREIN HYDROLASE ACTIVATOR ENVC"/>
    <property type="match status" value="1"/>
</dbReference>
<protein>
    <submittedName>
        <fullName evidence="2">Peptidoglycan DD-metalloendopeptidase family protein</fullName>
    </submittedName>
</protein>
<sequence length="595" mass="68941">MRLKKLIITFKNNTLLTFVIRYQINTLAVRVAYMKHFFLFFLLSCSIYGQSKYPQDYFRNPLDIPIVLAGTFAELRSTHFHGGLDIKTQQKVGLKVYAAAEGYVSRIKISHYGYGKAIYITHPNGYTTVYGHLQKLSNRLEEYIKQCQYDKESFEVEVFPHTEELLIQPNEVIAYSGNTGSSGGPHLHFEIRDNEERPMNPLLFGLQVKDTKAPYVSAIFAYPKDKNAIINGNNKRTQLRLIPQKSGDYTVEEITAYGKIGFGVTSYDKQDLAPNNNGVSNIQTIYNGNRSFEIDFKRFSFEETKHIKRFIDYDYFKTKKSRIQKLFIEPNNPLSMYKNVNDNGYILVEDSTANVYKIRIRDYHNNETWVTIPVKGKPETIVQDSISDHTNKSLIYSDKTTNLNSGLVSVNFYENTLYDDTYIDFKVSSDTLFLHEDKIPIQKNFYINYDLSNYKTEHLNKIFIANLHGYYKKPSYITTTRKGKILSAKSKKFGTYALAMDTVAPTIKPINFQDKKWLSKYRYLKVKITDDLSGISKYRASVNGNWILMEYDYKTNTLIHDFNDNIVKDTKNELKIIVTDNVGNSSTFEAIFYRK</sequence>
<dbReference type="InterPro" id="IPR050570">
    <property type="entry name" value="Cell_wall_metabolism_enzyme"/>
</dbReference>
<dbReference type="InterPro" id="IPR011055">
    <property type="entry name" value="Dup_hybrid_motif"/>
</dbReference>
<evidence type="ECO:0000259" key="1">
    <source>
        <dbReference type="Pfam" id="PF01551"/>
    </source>
</evidence>
<name>A0A6L6U5E8_9FLAO</name>
<evidence type="ECO:0000313" key="3">
    <source>
        <dbReference type="Proteomes" id="UP000478208"/>
    </source>
</evidence>